<dbReference type="Pfam" id="PF04577">
    <property type="entry name" value="Glyco_transf_61"/>
    <property type="match status" value="1"/>
</dbReference>
<evidence type="ECO:0000256" key="4">
    <source>
        <dbReference type="ARBA" id="ARBA00022679"/>
    </source>
</evidence>
<dbReference type="GO" id="GO:0016763">
    <property type="term" value="F:pentosyltransferase activity"/>
    <property type="evidence" value="ECO:0007669"/>
    <property type="project" value="UniProtKB-ARBA"/>
</dbReference>
<comment type="pathway">
    <text evidence="2">Glycan metabolism.</text>
</comment>
<dbReference type="Proteomes" id="UP000092600">
    <property type="component" value="Unassembled WGS sequence"/>
</dbReference>
<dbReference type="PANTHER" id="PTHR20961:SF5">
    <property type="entry name" value="GLYCOSYLTRANSFERASE-RELATED"/>
    <property type="match status" value="1"/>
</dbReference>
<evidence type="ECO:0000256" key="3">
    <source>
        <dbReference type="ARBA" id="ARBA00022676"/>
    </source>
</evidence>
<protein>
    <submittedName>
        <fullName evidence="7">Protein O-linked-mannose beta-1,4-N-acetylglucosaminyltransferase 2</fullName>
    </submittedName>
</protein>
<dbReference type="InterPro" id="IPR049625">
    <property type="entry name" value="Glyco_transf_61_cat"/>
</dbReference>
<feature type="non-terminal residue" evidence="7">
    <location>
        <position position="384"/>
    </location>
</feature>
<reference evidence="7 8" key="1">
    <citation type="journal article" date="2016" name="DNA Res.">
        <title>The draft genome of MD-2 pineapple using hybrid error correction of long reads.</title>
        <authorList>
            <person name="Redwan R.M."/>
            <person name="Saidin A."/>
            <person name="Kumar S.V."/>
        </authorList>
    </citation>
    <scope>NUCLEOTIDE SEQUENCE [LARGE SCALE GENOMIC DNA]</scope>
    <source>
        <strain evidence="8">cv. MD2</strain>
        <tissue evidence="7">Leaf</tissue>
    </source>
</reference>
<evidence type="ECO:0000256" key="1">
    <source>
        <dbReference type="ARBA" id="ARBA00004323"/>
    </source>
</evidence>
<evidence type="ECO:0000313" key="7">
    <source>
        <dbReference type="EMBL" id="OAY68814.1"/>
    </source>
</evidence>
<evidence type="ECO:0000259" key="6">
    <source>
        <dbReference type="Pfam" id="PF04577"/>
    </source>
</evidence>
<dbReference type="EMBL" id="LSRQ01004725">
    <property type="protein sequence ID" value="OAY68814.1"/>
    <property type="molecule type" value="Genomic_DNA"/>
</dbReference>
<evidence type="ECO:0000313" key="8">
    <source>
        <dbReference type="Proteomes" id="UP000092600"/>
    </source>
</evidence>
<dbReference type="AlphaFoldDB" id="A0A199UVM5"/>
<dbReference type="PANTHER" id="PTHR20961">
    <property type="entry name" value="GLYCOSYLTRANSFERASE"/>
    <property type="match status" value="1"/>
</dbReference>
<accession>A0A199UVM5</accession>
<dbReference type="GO" id="GO:0000139">
    <property type="term" value="C:Golgi membrane"/>
    <property type="evidence" value="ECO:0007669"/>
    <property type="project" value="UniProtKB-SubCell"/>
</dbReference>
<organism evidence="7 8">
    <name type="scientific">Ananas comosus</name>
    <name type="common">Pineapple</name>
    <name type="synonym">Ananas ananas</name>
    <dbReference type="NCBI Taxonomy" id="4615"/>
    <lineage>
        <taxon>Eukaryota</taxon>
        <taxon>Viridiplantae</taxon>
        <taxon>Streptophyta</taxon>
        <taxon>Embryophyta</taxon>
        <taxon>Tracheophyta</taxon>
        <taxon>Spermatophyta</taxon>
        <taxon>Magnoliopsida</taxon>
        <taxon>Liliopsida</taxon>
        <taxon>Poales</taxon>
        <taxon>Bromeliaceae</taxon>
        <taxon>Bromelioideae</taxon>
        <taxon>Ananas</taxon>
    </lineage>
</organism>
<proteinExistence type="predicted"/>
<evidence type="ECO:0000256" key="2">
    <source>
        <dbReference type="ARBA" id="ARBA00004881"/>
    </source>
</evidence>
<keyword evidence="3 7" id="KW-0328">Glycosyltransferase</keyword>
<keyword evidence="5" id="KW-0325">Glycoprotein</keyword>
<name>A0A199UVM5_ANACO</name>
<gene>
    <name evidence="7" type="ORF">ACMD2_26539</name>
</gene>
<comment type="caution">
    <text evidence="7">The sequence shown here is derived from an EMBL/GenBank/DDBJ whole genome shotgun (WGS) entry which is preliminary data.</text>
</comment>
<dbReference type="InterPro" id="IPR007657">
    <property type="entry name" value="Glycosyltransferase_61"/>
</dbReference>
<keyword evidence="4 7" id="KW-0808">Transferase</keyword>
<feature type="domain" description="Glycosyltransferase 61 catalytic" evidence="6">
    <location>
        <begin position="105"/>
        <end position="291"/>
    </location>
</feature>
<sequence length="384" mass="44060">STNAEEENTKSKLEIGVELESHVDVVERNQEAHDIVGDWKARREKKRTSFIMRGASKEQYMCDFSQRRSDTCVVEGDVRVLVPKCVVNHDVPAIIFSTGGFLGNFFHDFTDVLIPLFITSRQYNGDVRFLVTNFNSRWIKKYQPLLLRSPVSNYHLDREKSTHCFPKAHVGLISHKELSINSSISPNGYSMTEFRELLRTCYSLSRNSVSKGTRRPRLLIVFRKGSRTFMNKKEVILMARGLGYKVVLAGPEETHNLPRFARIVNSCDVMMGVHGAGLANMMFLPDNATLIQIVPWGGLGYACRHDFGNPAPDMGLRYLEYEIREEESSLIYQYPRDHPVFSDPLSIHKQGWNALWSIFLNQQNIKLDVRRFRGVLQEALKSLR</sequence>
<feature type="non-terminal residue" evidence="7">
    <location>
        <position position="1"/>
    </location>
</feature>
<evidence type="ECO:0000256" key="5">
    <source>
        <dbReference type="ARBA" id="ARBA00023180"/>
    </source>
</evidence>
<comment type="subcellular location">
    <subcellularLocation>
        <location evidence="1">Golgi apparatus membrane</location>
        <topology evidence="1">Single-pass type II membrane protein</topology>
    </subcellularLocation>
</comment>